<protein>
    <submittedName>
        <fullName evidence="3">Uncharacterized protein</fullName>
    </submittedName>
</protein>
<dbReference type="GeneID" id="54325856"/>
<gene>
    <name evidence="2" type="ORF">ATNIH1004_003154</name>
    <name evidence="3" type="ORF">EYZ11_000846</name>
</gene>
<dbReference type="Proteomes" id="UP000324241">
    <property type="component" value="Unassembled WGS sequence"/>
</dbReference>
<sequence>MKLLSLLSVLPLVSAELLLDFNASRGDNPSKIGTLNLEAKRGQRPKGNTDELYVKLGQDSHGTPALHYHREKGYIRAEYHALHGKTKADQTYYIKYDFALAELQQSLMIWQFKEYKANNGHDGGANIPLSLEVKEGQLNFRYQADAKTGRVSQWSVKPELEERHQIMMAINTAEKGWVELIYDGKKQKFNNGETRLQATTFPGRAEPKFGAYRGEEVVIDTWVYGIQIGTEAGDIGFQE</sequence>
<keyword evidence="4" id="KW-1185">Reference proteome</keyword>
<evidence type="ECO:0000313" key="3">
    <source>
        <dbReference type="EMBL" id="THC99685.1"/>
    </source>
</evidence>
<dbReference type="Gene3D" id="2.60.120.200">
    <property type="match status" value="1"/>
</dbReference>
<name>A0A4S3JW65_9EURO</name>
<evidence type="ECO:0000313" key="4">
    <source>
        <dbReference type="Proteomes" id="UP000308092"/>
    </source>
</evidence>
<comment type="caution">
    <text evidence="3">The sequence shown here is derived from an EMBL/GenBank/DDBJ whole genome shotgun (WGS) entry which is preliminary data.</text>
</comment>
<dbReference type="AlphaFoldDB" id="A0A4S3JW65"/>
<dbReference type="EMBL" id="SOSA01000013">
    <property type="protein sequence ID" value="THC99685.1"/>
    <property type="molecule type" value="Genomic_DNA"/>
</dbReference>
<dbReference type="Proteomes" id="UP000308092">
    <property type="component" value="Unassembled WGS sequence"/>
</dbReference>
<feature type="signal peptide" evidence="1">
    <location>
        <begin position="1"/>
        <end position="15"/>
    </location>
</feature>
<evidence type="ECO:0000313" key="2">
    <source>
        <dbReference type="EMBL" id="KAA8650468.1"/>
    </source>
</evidence>
<dbReference type="RefSeq" id="XP_033429829.1">
    <property type="nucleotide sequence ID" value="XM_033567834.1"/>
</dbReference>
<dbReference type="EMBL" id="QUQM01000001">
    <property type="protein sequence ID" value="KAA8650468.1"/>
    <property type="molecule type" value="Genomic_DNA"/>
</dbReference>
<keyword evidence="1" id="KW-0732">Signal</keyword>
<evidence type="ECO:0000256" key="1">
    <source>
        <dbReference type="SAM" id="SignalP"/>
    </source>
</evidence>
<dbReference type="VEuPathDB" id="FungiDB:EYZ11_000846"/>
<feature type="chain" id="PRO_5036122185" evidence="1">
    <location>
        <begin position="16"/>
        <end position="239"/>
    </location>
</feature>
<accession>A0A4S3JW65</accession>
<reference evidence="2 5" key="2">
    <citation type="submission" date="2019-08" db="EMBL/GenBank/DDBJ databases">
        <title>The genome sequence of a newly discovered highly antifungal drug resistant Aspergillus species, Aspergillus tanneri NIH 1004.</title>
        <authorList>
            <person name="Mounaud S."/>
            <person name="Singh I."/>
            <person name="Joardar V."/>
            <person name="Pakala S."/>
            <person name="Pakala S."/>
            <person name="Venepally P."/>
            <person name="Chung J.K."/>
            <person name="Losada L."/>
            <person name="Nierman W.C."/>
        </authorList>
    </citation>
    <scope>NUCLEOTIDE SEQUENCE [LARGE SCALE GENOMIC DNA]</scope>
    <source>
        <strain evidence="2 5">NIH1004</strain>
    </source>
</reference>
<dbReference type="OrthoDB" id="3233795at2759"/>
<proteinExistence type="predicted"/>
<reference evidence="3 4" key="1">
    <citation type="submission" date="2019-03" db="EMBL/GenBank/DDBJ databases">
        <title>The genome sequence of a newly discovered highly antifungal drug resistant Aspergillus species, Aspergillus tanneri NIH 1004.</title>
        <authorList>
            <person name="Mounaud S."/>
            <person name="Singh I."/>
            <person name="Joardar V."/>
            <person name="Pakala S."/>
            <person name="Pakala S."/>
            <person name="Venepally P."/>
            <person name="Hoover J."/>
            <person name="Nierman W."/>
            <person name="Chung J."/>
            <person name="Losada L."/>
        </authorList>
    </citation>
    <scope>NUCLEOTIDE SEQUENCE [LARGE SCALE GENOMIC DNA]</scope>
    <source>
        <strain evidence="3 4">NIH1004</strain>
    </source>
</reference>
<organism evidence="3 4">
    <name type="scientific">Aspergillus tanneri</name>
    <dbReference type="NCBI Taxonomy" id="1220188"/>
    <lineage>
        <taxon>Eukaryota</taxon>
        <taxon>Fungi</taxon>
        <taxon>Dikarya</taxon>
        <taxon>Ascomycota</taxon>
        <taxon>Pezizomycotina</taxon>
        <taxon>Eurotiomycetes</taxon>
        <taxon>Eurotiomycetidae</taxon>
        <taxon>Eurotiales</taxon>
        <taxon>Aspergillaceae</taxon>
        <taxon>Aspergillus</taxon>
        <taxon>Aspergillus subgen. Circumdati</taxon>
    </lineage>
</organism>
<evidence type="ECO:0000313" key="5">
    <source>
        <dbReference type="Proteomes" id="UP000324241"/>
    </source>
</evidence>